<dbReference type="SUPFAM" id="SSF57667">
    <property type="entry name" value="beta-beta-alpha zinc fingers"/>
    <property type="match status" value="6"/>
</dbReference>
<keyword evidence="8" id="KW-0804">Transcription</keyword>
<feature type="compositionally biased region" description="Basic and acidic residues" evidence="11">
    <location>
        <begin position="1214"/>
        <end position="1236"/>
    </location>
</feature>
<feature type="compositionally biased region" description="Polar residues" evidence="11">
    <location>
        <begin position="158"/>
        <end position="170"/>
    </location>
</feature>
<dbReference type="PANTHER" id="PTHR24384">
    <property type="entry name" value="FINGER PUTATIVE TRANSCRIPTION FACTOR FAMILY-RELATED"/>
    <property type="match status" value="1"/>
</dbReference>
<feature type="region of interest" description="Disordered" evidence="11">
    <location>
        <begin position="150"/>
        <end position="195"/>
    </location>
</feature>
<evidence type="ECO:0000256" key="2">
    <source>
        <dbReference type="ARBA" id="ARBA00022723"/>
    </source>
</evidence>
<dbReference type="Gene3D" id="3.30.160.60">
    <property type="entry name" value="Classic Zinc Finger"/>
    <property type="match status" value="11"/>
</dbReference>
<feature type="domain" description="C2H2-type" evidence="12">
    <location>
        <begin position="1007"/>
        <end position="1031"/>
    </location>
</feature>
<dbReference type="InterPro" id="IPR050752">
    <property type="entry name" value="C2H2-ZF_domain"/>
</dbReference>
<evidence type="ECO:0000256" key="5">
    <source>
        <dbReference type="ARBA" id="ARBA00022833"/>
    </source>
</evidence>
<dbReference type="InterPro" id="IPR036236">
    <property type="entry name" value="Znf_C2H2_sf"/>
</dbReference>
<evidence type="ECO:0000256" key="1">
    <source>
        <dbReference type="ARBA" id="ARBA00004123"/>
    </source>
</evidence>
<evidence type="ECO:0000256" key="9">
    <source>
        <dbReference type="ARBA" id="ARBA00023242"/>
    </source>
</evidence>
<keyword evidence="7" id="KW-0238">DNA-binding</keyword>
<keyword evidence="5" id="KW-0862">Zinc</keyword>
<dbReference type="PROSITE" id="PS00028">
    <property type="entry name" value="ZINC_FINGER_C2H2_1"/>
    <property type="match status" value="13"/>
</dbReference>
<reference evidence="13" key="1">
    <citation type="submission" date="2022-02" db="EMBL/GenBank/DDBJ databases">
        <authorList>
            <person name="King R."/>
        </authorList>
    </citation>
    <scope>NUCLEOTIDE SEQUENCE</scope>
</reference>
<keyword evidence="6" id="KW-0805">Transcription regulation</keyword>
<dbReference type="GO" id="GO:0000978">
    <property type="term" value="F:RNA polymerase II cis-regulatory region sequence-specific DNA binding"/>
    <property type="evidence" value="ECO:0007669"/>
    <property type="project" value="TreeGrafter"/>
</dbReference>
<dbReference type="Proteomes" id="UP001154329">
    <property type="component" value="Chromosome 1"/>
</dbReference>
<gene>
    <name evidence="13" type="ORF">APHIGO_LOCUS2459</name>
</gene>
<dbReference type="OrthoDB" id="427030at2759"/>
<dbReference type="GO" id="GO:0000981">
    <property type="term" value="F:DNA-binding transcription factor activity, RNA polymerase II-specific"/>
    <property type="evidence" value="ECO:0007669"/>
    <property type="project" value="TreeGrafter"/>
</dbReference>
<name>A0A9P0NEJ1_APHGO</name>
<dbReference type="PROSITE" id="PS50157">
    <property type="entry name" value="ZINC_FINGER_C2H2_2"/>
    <property type="match status" value="13"/>
</dbReference>
<protein>
    <recommendedName>
        <fullName evidence="12">C2H2-type domain-containing protein</fullName>
    </recommendedName>
</protein>
<dbReference type="Pfam" id="PF00096">
    <property type="entry name" value="zf-C2H2"/>
    <property type="match status" value="4"/>
</dbReference>
<evidence type="ECO:0000256" key="3">
    <source>
        <dbReference type="ARBA" id="ARBA00022737"/>
    </source>
</evidence>
<keyword evidence="9" id="KW-0539">Nucleus</keyword>
<evidence type="ECO:0000256" key="8">
    <source>
        <dbReference type="ARBA" id="ARBA00023163"/>
    </source>
</evidence>
<feature type="region of interest" description="Disordered" evidence="11">
    <location>
        <begin position="1"/>
        <end position="56"/>
    </location>
</feature>
<reference evidence="13" key="2">
    <citation type="submission" date="2022-10" db="EMBL/GenBank/DDBJ databases">
        <authorList>
            <consortium name="ENA_rothamsted_submissions"/>
            <consortium name="culmorum"/>
            <person name="King R."/>
        </authorList>
    </citation>
    <scope>NUCLEOTIDE SEQUENCE</scope>
</reference>
<comment type="subcellular location">
    <subcellularLocation>
        <location evidence="1">Nucleus</location>
    </subcellularLocation>
</comment>
<feature type="compositionally biased region" description="Acidic residues" evidence="11">
    <location>
        <begin position="1196"/>
        <end position="1213"/>
    </location>
</feature>
<evidence type="ECO:0000256" key="4">
    <source>
        <dbReference type="ARBA" id="ARBA00022771"/>
    </source>
</evidence>
<dbReference type="SMART" id="SM00355">
    <property type="entry name" value="ZnF_C2H2"/>
    <property type="match status" value="26"/>
</dbReference>
<accession>A0A9P0NEJ1</accession>
<proteinExistence type="predicted"/>
<feature type="domain" description="C2H2-type" evidence="12">
    <location>
        <begin position="559"/>
        <end position="586"/>
    </location>
</feature>
<feature type="compositionally biased region" description="Acidic residues" evidence="11">
    <location>
        <begin position="1237"/>
        <end position="1332"/>
    </location>
</feature>
<keyword evidence="3" id="KW-0677">Repeat</keyword>
<feature type="domain" description="C2H2-type" evidence="12">
    <location>
        <begin position="497"/>
        <end position="525"/>
    </location>
</feature>
<feature type="domain" description="C2H2-type" evidence="12">
    <location>
        <begin position="740"/>
        <end position="763"/>
    </location>
</feature>
<organism evidence="13 14">
    <name type="scientific">Aphis gossypii</name>
    <name type="common">Cotton aphid</name>
    <dbReference type="NCBI Taxonomy" id="80765"/>
    <lineage>
        <taxon>Eukaryota</taxon>
        <taxon>Metazoa</taxon>
        <taxon>Ecdysozoa</taxon>
        <taxon>Arthropoda</taxon>
        <taxon>Hexapoda</taxon>
        <taxon>Insecta</taxon>
        <taxon>Pterygota</taxon>
        <taxon>Neoptera</taxon>
        <taxon>Paraneoptera</taxon>
        <taxon>Hemiptera</taxon>
        <taxon>Sternorrhyncha</taxon>
        <taxon>Aphidomorpha</taxon>
        <taxon>Aphidoidea</taxon>
        <taxon>Aphididae</taxon>
        <taxon>Aphidini</taxon>
        <taxon>Aphis</taxon>
        <taxon>Aphis</taxon>
    </lineage>
</organism>
<keyword evidence="4 10" id="KW-0863">Zinc-finger</keyword>
<keyword evidence="2" id="KW-0479">Metal-binding</keyword>
<keyword evidence="14" id="KW-1185">Reference proteome</keyword>
<dbReference type="GO" id="GO:0005634">
    <property type="term" value="C:nucleus"/>
    <property type="evidence" value="ECO:0007669"/>
    <property type="project" value="UniProtKB-SubCell"/>
</dbReference>
<feature type="domain" description="C2H2-type" evidence="12">
    <location>
        <begin position="209"/>
        <end position="237"/>
    </location>
</feature>
<feature type="domain" description="C2H2-type" evidence="12">
    <location>
        <begin position="627"/>
        <end position="655"/>
    </location>
</feature>
<dbReference type="InterPro" id="IPR013087">
    <property type="entry name" value="Znf_C2H2_type"/>
</dbReference>
<feature type="domain" description="C2H2-type" evidence="12">
    <location>
        <begin position="831"/>
        <end position="859"/>
    </location>
</feature>
<evidence type="ECO:0000256" key="11">
    <source>
        <dbReference type="SAM" id="MobiDB-lite"/>
    </source>
</evidence>
<evidence type="ECO:0000313" key="13">
    <source>
        <dbReference type="EMBL" id="CAH1713588.1"/>
    </source>
</evidence>
<dbReference type="EMBL" id="OU899034">
    <property type="protein sequence ID" value="CAH1713588.1"/>
    <property type="molecule type" value="Genomic_DNA"/>
</dbReference>
<evidence type="ECO:0000256" key="7">
    <source>
        <dbReference type="ARBA" id="ARBA00023125"/>
    </source>
</evidence>
<evidence type="ECO:0000259" key="12">
    <source>
        <dbReference type="PROSITE" id="PS50157"/>
    </source>
</evidence>
<feature type="compositionally biased region" description="Polar residues" evidence="11">
    <location>
        <begin position="1"/>
        <end position="12"/>
    </location>
</feature>
<evidence type="ECO:0000313" key="14">
    <source>
        <dbReference type="Proteomes" id="UP001154329"/>
    </source>
</evidence>
<feature type="domain" description="C2H2-type" evidence="12">
    <location>
        <begin position="329"/>
        <end position="352"/>
    </location>
</feature>
<feature type="domain" description="C2H2-type" evidence="12">
    <location>
        <begin position="386"/>
        <end position="409"/>
    </location>
</feature>
<dbReference type="GO" id="GO:0008270">
    <property type="term" value="F:zinc ion binding"/>
    <property type="evidence" value="ECO:0007669"/>
    <property type="project" value="UniProtKB-KW"/>
</dbReference>
<evidence type="ECO:0000256" key="10">
    <source>
        <dbReference type="PROSITE-ProRule" id="PRU00042"/>
    </source>
</evidence>
<sequence length="1332" mass="153866">MESNRSIQNNKMSRLHHIQPEVSIFAVSPNPPPKPRKIKSEPPPLKPAIWPSKQPPASMQLQQFLKAQRLSQKQLVQRGPPPLNKMQYFANDSRTEYQKQQQAMHQKMMQQRAIINSHTNNNSIREDSPNPMDFLEIGVHAGSCINLIDIPRDKPRSNLKSGGNISQSDSGSRRKNANPRKVARENEIEPPGPSDHFLLSQIKQENLRQSCLLCERNFSNKNDLSQHISEVHGIEPSDLHKLNGHLGEDEELAESMMEAETVFFCEVCTREFQDKASLWLHMVRGHKQEAAVTCGVCMKICSDSKSLMEHVNIQHPKNCDTADSVQRRYRCQVCARQHDTKKKMMRHVVIHTVYDNDGQIIDPDKLIIINNNFHPTKSSNNEHYTISCQVCHKVFPSEEKLLRHMSSVHLMTGCDDMITTTAVTTTGNSSQSSFVNRCELCGESCGSRTEKWWHVLKEHGTNESLICPKPDCRKLFVSQSLQIEHQSHHETQGELPNTCEVCGRLWPNRNDFYKHIMAVHAECMPLLCGICLKVHVDVPKLREHIKEKHEPLVSKENAIYCDICGRTYTKWSKMMRHRSIHNVEDQVSHFVTDQLTEVNLKCTLCPDTEFKTVEEISEHRKNDHQLHVCDLCSKYYSGNNHLWKHVSRQHKGHPDVTCSLCARTSASKVHLKRHMIKYHSDPVDQLIDKSNNSICAELNAIHQCIRCDKVFRIRSLLKKHLKYCKGKRDVMPIPKEKGHYPCTKCGKTFEYQTYLNRHLKHSHLVQYCEICSEDKTGEHFDNKMLLMDHIREKHGNDPELCCDVEGCDKVMRTKVDCQKHKRDHVRKVFSYVCEFCGDMHSNKKTYRKHLRQRHKGNTQYLCGVCMEVCVDNDGLSKHLHEAHPQTFSKSNICQICGKMFTLGSKVGEHIDKIHGKNLKPCKICWKVFSDMDKLKDHIENHPAKEEFPKVVTPVKKPIEPKPKTPKLYGLPKELAELGFNEEQQESLKRDIDDVTSDINTKRLRKLHSCTVCYKSFRFETDLYDHKREEHSIIEDSYMEEETERKEQQSSIPKSNKTVCGICKKEWISLKHFWQHLIRAHRTEAAFVCGICCKITKNYDELALHLDTVHPNATVLSLFACDVCGRNHNAFSKLQKHRIIHSTAPPAFPKFHCDECELVFNSKSYGQKHILSHGPGSKLCKGKDLCQEMDDDMLDEQIEEEEEEEEEEEVEDDVDVKVEDSADAVKDEYDTDVKIENEGDEEEEEEEEEEDVEQNDDDGDEDNDNEQLDEVEDEEDVEQNAEEDDDDDEQNDDADAEEDKEQIEADDDDEDVEENGVDDQDDDEEEEDDDDEV</sequence>
<feature type="domain" description="C2H2-type" evidence="12">
    <location>
        <begin position="1118"/>
        <end position="1145"/>
    </location>
</feature>
<feature type="domain" description="C2H2-type" evidence="12">
    <location>
        <begin position="702"/>
        <end position="729"/>
    </location>
</feature>
<feature type="region of interest" description="Disordered" evidence="11">
    <location>
        <begin position="1196"/>
        <end position="1332"/>
    </location>
</feature>
<dbReference type="PANTHER" id="PTHR24384:SF189">
    <property type="entry name" value="C2H2-TYPE DOMAIN-CONTAINING PROTEIN-RELATED"/>
    <property type="match status" value="1"/>
</dbReference>
<feature type="domain" description="C2H2-type" evidence="12">
    <location>
        <begin position="919"/>
        <end position="946"/>
    </location>
</feature>
<feature type="domain" description="C2H2-type" evidence="12">
    <location>
        <begin position="263"/>
        <end position="291"/>
    </location>
</feature>
<evidence type="ECO:0000256" key="6">
    <source>
        <dbReference type="ARBA" id="ARBA00023015"/>
    </source>
</evidence>